<dbReference type="EMBL" id="VSSQ01049778">
    <property type="protein sequence ID" value="MPN03862.1"/>
    <property type="molecule type" value="Genomic_DNA"/>
</dbReference>
<proteinExistence type="predicted"/>
<accession>A0A645ERG9</accession>
<name>A0A645ERG9_9ZZZZ</name>
<evidence type="ECO:0000313" key="1">
    <source>
        <dbReference type="EMBL" id="MPN03862.1"/>
    </source>
</evidence>
<sequence>MTEAITNHLHEMIRDNWGMSMREIEHATGWPRRMLQRTLGAMESQRMIRNEGGRYVAR</sequence>
<organism evidence="1">
    <name type="scientific">bioreactor metagenome</name>
    <dbReference type="NCBI Taxonomy" id="1076179"/>
    <lineage>
        <taxon>unclassified sequences</taxon>
        <taxon>metagenomes</taxon>
        <taxon>ecological metagenomes</taxon>
    </lineage>
</organism>
<gene>
    <name evidence="1" type="ORF">SDC9_151096</name>
</gene>
<reference evidence="1" key="1">
    <citation type="submission" date="2019-08" db="EMBL/GenBank/DDBJ databases">
        <authorList>
            <person name="Kucharzyk K."/>
            <person name="Murdoch R.W."/>
            <person name="Higgins S."/>
            <person name="Loffler F."/>
        </authorList>
    </citation>
    <scope>NUCLEOTIDE SEQUENCE</scope>
</reference>
<comment type="caution">
    <text evidence="1">The sequence shown here is derived from an EMBL/GenBank/DDBJ whole genome shotgun (WGS) entry which is preliminary data.</text>
</comment>
<evidence type="ECO:0008006" key="2">
    <source>
        <dbReference type="Google" id="ProtNLM"/>
    </source>
</evidence>
<protein>
    <recommendedName>
        <fullName evidence="2">DprA winged helix domain-containing protein</fullName>
    </recommendedName>
</protein>
<dbReference type="AlphaFoldDB" id="A0A645ERG9"/>